<proteinExistence type="predicted"/>
<organism evidence="1 2">
    <name type="scientific">Trapa natans</name>
    <name type="common">Water chestnut</name>
    <dbReference type="NCBI Taxonomy" id="22666"/>
    <lineage>
        <taxon>Eukaryota</taxon>
        <taxon>Viridiplantae</taxon>
        <taxon>Streptophyta</taxon>
        <taxon>Embryophyta</taxon>
        <taxon>Tracheophyta</taxon>
        <taxon>Spermatophyta</taxon>
        <taxon>Magnoliopsida</taxon>
        <taxon>eudicotyledons</taxon>
        <taxon>Gunneridae</taxon>
        <taxon>Pentapetalae</taxon>
        <taxon>rosids</taxon>
        <taxon>malvids</taxon>
        <taxon>Myrtales</taxon>
        <taxon>Lythraceae</taxon>
        <taxon>Trapa</taxon>
    </lineage>
</organism>
<keyword evidence="2" id="KW-1185">Reference proteome</keyword>
<dbReference type="AlphaFoldDB" id="A0AAN7RF91"/>
<sequence length="115" mass="12864">MYIGRDTGGRAGVRGASKHVDKVSRVEKEVIFNVSHTKEKHFFLQKEAEQEHLPPPTFLISLLSLSLGESSDFVLLCPCPAKSLDLHSFPAEAPCVCWTRQSQGFCLRTVDGDWF</sequence>
<evidence type="ECO:0000313" key="1">
    <source>
        <dbReference type="EMBL" id="KAK4804079.1"/>
    </source>
</evidence>
<comment type="caution">
    <text evidence="1">The sequence shown here is derived from an EMBL/GenBank/DDBJ whole genome shotgun (WGS) entry which is preliminary data.</text>
</comment>
<protein>
    <submittedName>
        <fullName evidence="1">Uncharacterized protein</fullName>
    </submittedName>
</protein>
<evidence type="ECO:0000313" key="2">
    <source>
        <dbReference type="Proteomes" id="UP001346149"/>
    </source>
</evidence>
<reference evidence="1 2" key="1">
    <citation type="journal article" date="2023" name="Hortic Res">
        <title>Pangenome of water caltrop reveals structural variations and asymmetric subgenome divergence after allopolyploidization.</title>
        <authorList>
            <person name="Zhang X."/>
            <person name="Chen Y."/>
            <person name="Wang L."/>
            <person name="Yuan Y."/>
            <person name="Fang M."/>
            <person name="Shi L."/>
            <person name="Lu R."/>
            <person name="Comes H.P."/>
            <person name="Ma Y."/>
            <person name="Chen Y."/>
            <person name="Huang G."/>
            <person name="Zhou Y."/>
            <person name="Zheng Z."/>
            <person name="Qiu Y."/>
        </authorList>
    </citation>
    <scope>NUCLEOTIDE SEQUENCE [LARGE SCALE GENOMIC DNA]</scope>
    <source>
        <strain evidence="1">F231</strain>
    </source>
</reference>
<name>A0AAN7RF91_TRANT</name>
<dbReference type="EMBL" id="JAXQNO010000001">
    <property type="protein sequence ID" value="KAK4804079.1"/>
    <property type="molecule type" value="Genomic_DNA"/>
</dbReference>
<accession>A0AAN7RF91</accession>
<dbReference type="Proteomes" id="UP001346149">
    <property type="component" value="Unassembled WGS sequence"/>
</dbReference>
<gene>
    <name evidence="1" type="ORF">SAY86_003896</name>
</gene>